<keyword evidence="2" id="KW-1003">Cell membrane</keyword>
<accession>A0AAW8TZX5</accession>
<feature type="transmembrane region" description="Helical" evidence="6">
    <location>
        <begin position="256"/>
        <end position="272"/>
    </location>
</feature>
<keyword evidence="4 6" id="KW-1133">Transmembrane helix</keyword>
<dbReference type="Proteomes" id="UP001256711">
    <property type="component" value="Unassembled WGS sequence"/>
</dbReference>
<protein>
    <submittedName>
        <fullName evidence="7">Polysaccharide biosynthesis protein</fullName>
    </submittedName>
</protein>
<evidence type="ECO:0000256" key="4">
    <source>
        <dbReference type="ARBA" id="ARBA00022989"/>
    </source>
</evidence>
<feature type="transmembrane region" description="Helical" evidence="6">
    <location>
        <begin position="137"/>
        <end position="158"/>
    </location>
</feature>
<evidence type="ECO:0000256" key="5">
    <source>
        <dbReference type="ARBA" id="ARBA00023136"/>
    </source>
</evidence>
<dbReference type="GO" id="GO:0005886">
    <property type="term" value="C:plasma membrane"/>
    <property type="evidence" value="ECO:0007669"/>
    <property type="project" value="UniProtKB-SubCell"/>
</dbReference>
<dbReference type="PANTHER" id="PTHR30250:SF21">
    <property type="entry name" value="LIPID II FLIPPASE MURJ"/>
    <property type="match status" value="1"/>
</dbReference>
<feature type="transmembrane region" description="Helical" evidence="6">
    <location>
        <begin position="408"/>
        <end position="428"/>
    </location>
</feature>
<dbReference type="InterPro" id="IPR024923">
    <property type="entry name" value="PG_synth_SpoVB"/>
</dbReference>
<feature type="transmembrane region" description="Helical" evidence="6">
    <location>
        <begin position="474"/>
        <end position="496"/>
    </location>
</feature>
<name>A0AAW8TZX5_9ENTE</name>
<evidence type="ECO:0000313" key="8">
    <source>
        <dbReference type="Proteomes" id="UP001256711"/>
    </source>
</evidence>
<feature type="transmembrane region" description="Helical" evidence="6">
    <location>
        <begin position="345"/>
        <end position="364"/>
    </location>
</feature>
<reference evidence="7" key="1">
    <citation type="submission" date="2023-03" db="EMBL/GenBank/DDBJ databases">
        <authorList>
            <person name="Shen W."/>
            <person name="Cai J."/>
        </authorList>
    </citation>
    <scope>NUCLEOTIDE SEQUENCE</scope>
    <source>
        <strain evidence="7">B226-2</strain>
    </source>
</reference>
<dbReference type="InterPro" id="IPR002797">
    <property type="entry name" value="Polysacc_synth"/>
</dbReference>
<evidence type="ECO:0000256" key="2">
    <source>
        <dbReference type="ARBA" id="ARBA00022475"/>
    </source>
</evidence>
<dbReference type="PANTHER" id="PTHR30250">
    <property type="entry name" value="PST FAMILY PREDICTED COLANIC ACID TRANSPORTER"/>
    <property type="match status" value="1"/>
</dbReference>
<sequence>MAENKHPQQALTNEERMARGSTWLTIGNIGSRLLGAIYVMPWFYWMGTQAYQANALFNMGYNFYALFLMISTAGIPAAIGKQTAHYNSLNEYGVSRKLFKNALVVMAIFGAVMSGIMYLSSPWLAEISGGGAELVPVIRSLSVAVLVIPCMSVIRGFFQGQSDMMPYAISQIVEQVARVFYLLLATFIIMKMGSGNYEEAVVQSTFAAFIGAVASIAVLLYYMQKNRARTQALIEMSANRVKLDTRELVVETIREAIPFIIIGTGITIFKLVDQVTFVRFMQGFTTYSSAQLQKLFSIFSANPDKLTMVVIGLATSIALTGLPLITEAKTLNRQRDLAKLISNNLQLFAFVMFPATFGLIILAYPLNTLFYAPSNLGSRVLVVACVSGLFLGLYTMTSSMLQGMYENGSAILFFLIGFLVKLVTQYPLIRVFEVYGPLLSTMIGFGATVALNLWKLHKVSRFNKSFTFRRIILIFIISLIMVVLAFVTRAFLGLFFSAEGKIGSFVIIMGTALIGGASYVYLSLKVGLADKLLGSTATKIRRKLKIK</sequence>
<evidence type="ECO:0000256" key="6">
    <source>
        <dbReference type="SAM" id="Phobius"/>
    </source>
</evidence>
<dbReference type="PIRSF" id="PIRSF038958">
    <property type="entry name" value="PG_synth_SpoVB"/>
    <property type="match status" value="1"/>
</dbReference>
<evidence type="ECO:0000256" key="3">
    <source>
        <dbReference type="ARBA" id="ARBA00022692"/>
    </source>
</evidence>
<organism evidence="7 8">
    <name type="scientific">Enterococcus asini</name>
    <dbReference type="NCBI Taxonomy" id="57732"/>
    <lineage>
        <taxon>Bacteria</taxon>
        <taxon>Bacillati</taxon>
        <taxon>Bacillota</taxon>
        <taxon>Bacilli</taxon>
        <taxon>Lactobacillales</taxon>
        <taxon>Enterococcaceae</taxon>
        <taxon>Enterococcus</taxon>
    </lineage>
</organism>
<evidence type="ECO:0000256" key="1">
    <source>
        <dbReference type="ARBA" id="ARBA00004651"/>
    </source>
</evidence>
<feature type="transmembrane region" description="Helical" evidence="6">
    <location>
        <begin position="434"/>
        <end position="454"/>
    </location>
</feature>
<feature type="transmembrane region" description="Helical" evidence="6">
    <location>
        <begin position="306"/>
        <end position="325"/>
    </location>
</feature>
<feature type="transmembrane region" description="Helical" evidence="6">
    <location>
        <begin position="21"/>
        <end position="43"/>
    </location>
</feature>
<feature type="transmembrane region" description="Helical" evidence="6">
    <location>
        <begin position="63"/>
        <end position="80"/>
    </location>
</feature>
<gene>
    <name evidence="7" type="ORF">P7H43_03575</name>
</gene>
<dbReference type="CDD" id="cd13124">
    <property type="entry name" value="MATE_SpoVB_like"/>
    <property type="match status" value="1"/>
</dbReference>
<feature type="transmembrane region" description="Helical" evidence="6">
    <location>
        <begin position="203"/>
        <end position="223"/>
    </location>
</feature>
<proteinExistence type="predicted"/>
<feature type="transmembrane region" description="Helical" evidence="6">
    <location>
        <begin position="179"/>
        <end position="197"/>
    </location>
</feature>
<keyword evidence="3 6" id="KW-0812">Transmembrane</keyword>
<comment type="caution">
    <text evidence="7">The sequence shown here is derived from an EMBL/GenBank/DDBJ whole genome shotgun (WGS) entry which is preliminary data.</text>
</comment>
<keyword evidence="5 6" id="KW-0472">Membrane</keyword>
<comment type="subcellular location">
    <subcellularLocation>
        <location evidence="1">Cell membrane</location>
        <topology evidence="1">Multi-pass membrane protein</topology>
    </subcellularLocation>
</comment>
<dbReference type="EMBL" id="JARQBJ010000002">
    <property type="protein sequence ID" value="MDT2809552.1"/>
    <property type="molecule type" value="Genomic_DNA"/>
</dbReference>
<dbReference type="Pfam" id="PF01943">
    <property type="entry name" value="Polysacc_synt"/>
    <property type="match status" value="1"/>
</dbReference>
<dbReference type="AlphaFoldDB" id="A0AAW8TZX5"/>
<feature type="transmembrane region" description="Helical" evidence="6">
    <location>
        <begin position="376"/>
        <end position="396"/>
    </location>
</feature>
<dbReference type="GeneID" id="78364260"/>
<evidence type="ECO:0000313" key="7">
    <source>
        <dbReference type="EMBL" id="MDT2809552.1"/>
    </source>
</evidence>
<dbReference type="RefSeq" id="WP_010752738.1">
    <property type="nucleotide sequence ID" value="NZ_CAJJLU010000003.1"/>
</dbReference>
<feature type="transmembrane region" description="Helical" evidence="6">
    <location>
        <begin position="502"/>
        <end position="522"/>
    </location>
</feature>
<dbReference type="InterPro" id="IPR050833">
    <property type="entry name" value="Poly_Biosynth_Transport"/>
</dbReference>
<feature type="transmembrane region" description="Helical" evidence="6">
    <location>
        <begin position="101"/>
        <end position="125"/>
    </location>
</feature>